<dbReference type="Proteomes" id="UP001155241">
    <property type="component" value="Unassembled WGS sequence"/>
</dbReference>
<evidence type="ECO:0000313" key="2">
    <source>
        <dbReference type="EMBL" id="MCO6043750.1"/>
    </source>
</evidence>
<sequence>MDLRLSRQLVRNTFVALLLAMACTIGLPASAQFGGGGGGFGGGGGGFGGGGFGGGGLGGGGFGGGGGGNQQGTRAGGVMVDADGVLARNFVNDPTGQLTQARIQNAMAGLEGNLAQVSELRKVSLTRLEKAIEAKLAAGSGPDNIMKNLAGLTRIEYVFCYPETGDIVIAGPAEPWAEDLSGRMRGIASGRPVVELQDMITALRAFPPQETGKSPTLYCSIDPTTEGLERMQNFLRQFGRSATPNQTQVIVDKLQEAMGLQVITVGGIPATTHFAQVMVEADYRMKLIGINLERPPVRLKSYVDRANPAAVARNAMERWYFVPDYECVRVAEDSKSMQIVGQGVKLIGENELINSQGGRKVSGSVNRASQQYTAAFTKMYPELADKAPVYAQLRNCIDMAIAAAFIQQRDLYGMVGWTPEVFASEEKYPVEVCNAPEQVATAVNAIWKGRTLMTPIGGGVEMRPTKALESDAILADEDGEVAAQHAKLAPTGLDEGQWWWD</sequence>
<proteinExistence type="predicted"/>
<dbReference type="Pfam" id="PF07643">
    <property type="entry name" value="DUF1598"/>
    <property type="match status" value="1"/>
</dbReference>
<accession>A0A9X2JF71</accession>
<dbReference type="PROSITE" id="PS51257">
    <property type="entry name" value="PROKAR_LIPOPROTEIN"/>
    <property type="match status" value="1"/>
</dbReference>
<dbReference type="InterPro" id="IPR011487">
    <property type="entry name" value="DUF1598"/>
</dbReference>
<dbReference type="RefSeq" id="WP_252851855.1">
    <property type="nucleotide sequence ID" value="NZ_JAMXLR010000026.1"/>
</dbReference>
<organism evidence="2 3">
    <name type="scientific">Aeoliella straminimaris</name>
    <dbReference type="NCBI Taxonomy" id="2954799"/>
    <lineage>
        <taxon>Bacteria</taxon>
        <taxon>Pseudomonadati</taxon>
        <taxon>Planctomycetota</taxon>
        <taxon>Planctomycetia</taxon>
        <taxon>Pirellulales</taxon>
        <taxon>Lacipirellulaceae</taxon>
        <taxon>Aeoliella</taxon>
    </lineage>
</organism>
<feature type="signal peptide" evidence="1">
    <location>
        <begin position="1"/>
        <end position="31"/>
    </location>
</feature>
<evidence type="ECO:0000256" key="1">
    <source>
        <dbReference type="SAM" id="SignalP"/>
    </source>
</evidence>
<evidence type="ECO:0000313" key="3">
    <source>
        <dbReference type="Proteomes" id="UP001155241"/>
    </source>
</evidence>
<feature type="chain" id="PRO_5040815938" evidence="1">
    <location>
        <begin position="32"/>
        <end position="501"/>
    </location>
</feature>
<gene>
    <name evidence="2" type="ORF">NG895_07505</name>
</gene>
<comment type="caution">
    <text evidence="2">The sequence shown here is derived from an EMBL/GenBank/DDBJ whole genome shotgun (WGS) entry which is preliminary data.</text>
</comment>
<keyword evidence="1" id="KW-0732">Signal</keyword>
<dbReference type="AlphaFoldDB" id="A0A9X2JF71"/>
<dbReference type="EMBL" id="JAMXLR010000026">
    <property type="protein sequence ID" value="MCO6043750.1"/>
    <property type="molecule type" value="Genomic_DNA"/>
</dbReference>
<reference evidence="2" key="1">
    <citation type="submission" date="2022-06" db="EMBL/GenBank/DDBJ databases">
        <title>Aeoliella straminimaris, a novel planctomycete from sediments.</title>
        <authorList>
            <person name="Vitorino I.R."/>
            <person name="Lage O.M."/>
        </authorList>
    </citation>
    <scope>NUCLEOTIDE SEQUENCE</scope>
    <source>
        <strain evidence="2">ICT_H6.2</strain>
    </source>
</reference>
<name>A0A9X2JF71_9BACT</name>
<protein>
    <submittedName>
        <fullName evidence="2">DUF1598 domain-containing protein</fullName>
    </submittedName>
</protein>
<keyword evidence="3" id="KW-1185">Reference proteome</keyword>